<accession>A0A345YQU5</accession>
<feature type="compositionally biased region" description="Low complexity" evidence="1">
    <location>
        <begin position="814"/>
        <end position="826"/>
    </location>
</feature>
<dbReference type="EMBL" id="CP031356">
    <property type="protein sequence ID" value="AXK46297.1"/>
    <property type="molecule type" value="Genomic_DNA"/>
</dbReference>
<feature type="region of interest" description="Disordered" evidence="1">
    <location>
        <begin position="814"/>
        <end position="839"/>
    </location>
</feature>
<dbReference type="Pfam" id="PF22124">
    <property type="entry name" value="Glyco_hydro_95_cat"/>
    <property type="match status" value="1"/>
</dbReference>
<evidence type="ECO:0000259" key="4">
    <source>
        <dbReference type="Pfam" id="PF22124"/>
    </source>
</evidence>
<protein>
    <submittedName>
        <fullName evidence="6">Uncharacterized protein</fullName>
    </submittedName>
</protein>
<dbReference type="PIRSF" id="PIRSF007663">
    <property type="entry name" value="UCP007663"/>
    <property type="match status" value="1"/>
</dbReference>
<evidence type="ECO:0000313" key="5">
    <source>
        <dbReference type="EMBL" id="AXK46297.1"/>
    </source>
</evidence>
<dbReference type="InterPro" id="IPR016518">
    <property type="entry name" value="Alpha-L-fucosidase"/>
</dbReference>
<keyword evidence="7" id="KW-1185">Reference proteome</keyword>
<evidence type="ECO:0000313" key="8">
    <source>
        <dbReference type="Proteomes" id="UP000282185"/>
    </source>
</evidence>
<feature type="domain" description="Alpha fucosidase A-like C-terminal" evidence="3">
    <location>
        <begin position="730"/>
        <end position="799"/>
    </location>
</feature>
<dbReference type="SUPFAM" id="SSF48208">
    <property type="entry name" value="Six-hairpin glycosidases"/>
    <property type="match status" value="1"/>
</dbReference>
<sequence length="839" mass="89352">MRSTATPRADRAPWPSDERLPVALSPVLRRRGPAERWLEALPLGNGRLGAMVWGDPERPRFSLNESTLWSGAPGVDAPHRTPRREAGAALARSRALFEEGAIEEAQAEIERLGASWSQAYLPVGDLTVHLEEAADGAADGAGTTAGAADGAGRTDGAADGAATRLGAAGEAPAAGAGPWERLLDLAHAEHLVHPAATDDTAADDPSASHLTLASAADDVLVHSMPCPDGARVVLGVESPLHEERREVHEDGLTVVVRAPSDLPAGQFRDTEEIAWRPEGASRAAVVVRTRVESGRLLLVCAIATTWQGLGEAPDRDVDEVLAAATAQAETALERGEQELRRRHRAHPLPGTGEVALELTGSPEAELLATCFAYGRYLLASASRPGLPPATLQGLWNAQLEAPWSSNYTVNINLEMNHWGAGVAHVPHAVEALERYVAMLREAGRDTARRLYGADGWTVHHNTDPWGYTDPVRGEPSWSTWPMGGLWLEQLLGELSATDGRAPEEIARARFAALREAVAFGLDLLHESADGHLVTFPSTSPENLWRSPSGAAVSVSEGVGMDRWLLRETAQRLVEAAARLGRTDDSVVQRAASALDLVPEPRIGADSRVLEWHADALEEVEPHHRHVSHLGFLYPGGVPATAAQEEAALRSLEARGDEATGWSLVWKACLWARLRRGDRVQALLELFLRPAEAADGTARSGLYPNLFSAHPPFQIDGNLGIVAALAECLVQSHRGEIELLPALPPMMADGAVRGLRARPGVAVDMTWRAGALDHLTLRALGPGAHGTHRVRCGEWTTEVTLTGSDSVEVECRAAAAGPTDAGDTDSAPADVGLQPTAPIL</sequence>
<dbReference type="InterPro" id="IPR049053">
    <property type="entry name" value="AFCA-like_C"/>
</dbReference>
<dbReference type="Gene3D" id="2.70.98.50">
    <property type="entry name" value="putative glycoside hydrolase family protein from bacillus halodurans"/>
    <property type="match status" value="1"/>
</dbReference>
<dbReference type="InterPro" id="IPR012341">
    <property type="entry name" value="6hp_glycosidase-like_sf"/>
</dbReference>
<evidence type="ECO:0000256" key="1">
    <source>
        <dbReference type="SAM" id="MobiDB-lite"/>
    </source>
</evidence>
<dbReference type="Pfam" id="PF21307">
    <property type="entry name" value="Glyco_hydro_95_C"/>
    <property type="match status" value="1"/>
</dbReference>
<evidence type="ECO:0000259" key="3">
    <source>
        <dbReference type="Pfam" id="PF21307"/>
    </source>
</evidence>
<dbReference type="InterPro" id="IPR008928">
    <property type="entry name" value="6-hairpin_glycosidase_sf"/>
</dbReference>
<dbReference type="InterPro" id="IPR027414">
    <property type="entry name" value="GH95_N_dom"/>
</dbReference>
<dbReference type="Gene3D" id="1.50.10.10">
    <property type="match status" value="1"/>
</dbReference>
<dbReference type="Proteomes" id="UP000254236">
    <property type="component" value="Chromosome"/>
</dbReference>
<proteinExistence type="predicted"/>
<evidence type="ECO:0000259" key="2">
    <source>
        <dbReference type="Pfam" id="PF14498"/>
    </source>
</evidence>
<gene>
    <name evidence="5" type="ORF">DWV08_12205</name>
    <name evidence="6" type="ORF">DXU92_03955</name>
</gene>
<dbReference type="PANTHER" id="PTHR31084:SF0">
    <property type="entry name" value="ALPHA-L-FUCOSIDASE 2"/>
    <property type="match status" value="1"/>
</dbReference>
<dbReference type="KEGG" id="bsau:DWV08_12205"/>
<dbReference type="GO" id="GO:0005975">
    <property type="term" value="P:carbohydrate metabolic process"/>
    <property type="evidence" value="ECO:0007669"/>
    <property type="project" value="InterPro"/>
</dbReference>
<feature type="domain" description="Glycosyl hydrolase family 95 catalytic" evidence="4">
    <location>
        <begin position="318"/>
        <end position="728"/>
    </location>
</feature>
<dbReference type="Proteomes" id="UP000282185">
    <property type="component" value="Unassembled WGS sequence"/>
</dbReference>
<name>A0A345YQU5_9MICO</name>
<feature type="domain" description="Glycosyl hydrolase family 95 N-terminal" evidence="2">
    <location>
        <begin position="30"/>
        <end position="134"/>
    </location>
</feature>
<dbReference type="EMBL" id="QSWH01000002">
    <property type="protein sequence ID" value="RRR24037.1"/>
    <property type="molecule type" value="Genomic_DNA"/>
</dbReference>
<dbReference type="OrthoDB" id="9802600at2"/>
<reference evidence="6 8" key="2">
    <citation type="submission" date="2018-08" db="EMBL/GenBank/DDBJ databases">
        <title>Brachybacterium saurashtrense DSM 23186.</title>
        <authorList>
            <person name="Li Y."/>
        </authorList>
    </citation>
    <scope>NUCLEOTIDE SEQUENCE [LARGE SCALE GENOMIC DNA]</scope>
    <source>
        <strain evidence="6 8">DSM 23186</strain>
    </source>
</reference>
<dbReference type="GO" id="GO:0004560">
    <property type="term" value="F:alpha-L-fucosidase activity"/>
    <property type="evidence" value="ECO:0007669"/>
    <property type="project" value="InterPro"/>
</dbReference>
<dbReference type="Pfam" id="PF14498">
    <property type="entry name" value="Glyco_hyd_65N_2"/>
    <property type="match status" value="1"/>
</dbReference>
<dbReference type="PANTHER" id="PTHR31084">
    <property type="entry name" value="ALPHA-L-FUCOSIDASE 2"/>
    <property type="match status" value="1"/>
</dbReference>
<dbReference type="InterPro" id="IPR054363">
    <property type="entry name" value="GH95_cat"/>
</dbReference>
<evidence type="ECO:0000313" key="7">
    <source>
        <dbReference type="Proteomes" id="UP000254236"/>
    </source>
</evidence>
<organism evidence="6 8">
    <name type="scientific">Brachybacterium saurashtrense</name>
    <dbReference type="NCBI Taxonomy" id="556288"/>
    <lineage>
        <taxon>Bacteria</taxon>
        <taxon>Bacillati</taxon>
        <taxon>Actinomycetota</taxon>
        <taxon>Actinomycetes</taxon>
        <taxon>Micrococcales</taxon>
        <taxon>Dermabacteraceae</taxon>
        <taxon>Brachybacterium</taxon>
    </lineage>
</organism>
<reference evidence="5 7" key="1">
    <citation type="submission" date="2018-07" db="EMBL/GenBank/DDBJ databases">
        <title>Brachybacterium saurashtrense DSM 23186 genome sequence.</title>
        <authorList>
            <person name="Guo L."/>
        </authorList>
    </citation>
    <scope>NUCLEOTIDE SEQUENCE [LARGE SCALE GENOMIC DNA]</scope>
    <source>
        <strain evidence="5 7">DSM 23186</strain>
    </source>
</reference>
<evidence type="ECO:0000313" key="6">
    <source>
        <dbReference type="EMBL" id="RRR24037.1"/>
    </source>
</evidence>
<feature type="region of interest" description="Disordered" evidence="1">
    <location>
        <begin position="138"/>
        <end position="159"/>
    </location>
</feature>
<dbReference type="AlphaFoldDB" id="A0A345YQU5"/>